<keyword evidence="3" id="KW-1185">Reference proteome</keyword>
<evidence type="ECO:0000256" key="1">
    <source>
        <dbReference type="SAM" id="MobiDB-lite"/>
    </source>
</evidence>
<dbReference type="EMBL" id="BGPR01004887">
    <property type="protein sequence ID" value="GBN04480.1"/>
    <property type="molecule type" value="Genomic_DNA"/>
</dbReference>
<comment type="caution">
    <text evidence="2">The sequence shown here is derived from an EMBL/GenBank/DDBJ whole genome shotgun (WGS) entry which is preliminary data.</text>
</comment>
<proteinExistence type="predicted"/>
<gene>
    <name evidence="2" type="ORF">AVEN_249488_1</name>
</gene>
<organism evidence="2 3">
    <name type="scientific">Araneus ventricosus</name>
    <name type="common">Orbweaver spider</name>
    <name type="synonym">Epeira ventricosa</name>
    <dbReference type="NCBI Taxonomy" id="182803"/>
    <lineage>
        <taxon>Eukaryota</taxon>
        <taxon>Metazoa</taxon>
        <taxon>Ecdysozoa</taxon>
        <taxon>Arthropoda</taxon>
        <taxon>Chelicerata</taxon>
        <taxon>Arachnida</taxon>
        <taxon>Araneae</taxon>
        <taxon>Araneomorphae</taxon>
        <taxon>Entelegynae</taxon>
        <taxon>Araneoidea</taxon>
        <taxon>Araneidae</taxon>
        <taxon>Araneus</taxon>
    </lineage>
</organism>
<evidence type="ECO:0000313" key="2">
    <source>
        <dbReference type="EMBL" id="GBN04480.1"/>
    </source>
</evidence>
<protein>
    <submittedName>
        <fullName evidence="2">Uncharacterized protein</fullName>
    </submittedName>
</protein>
<sequence length="120" mass="13659">MISESVKSQNMDERRKCYLSDKDDPNGVFPEGIPKTSGINDIFLNTAGPSNDVRADKLHPKKKTIPLRTKHGNTLGRPLQKSIFRRFHDSGIAFLGHTKESLIFLDKKMQKIVYFNEIVT</sequence>
<feature type="compositionally biased region" description="Basic and acidic residues" evidence="1">
    <location>
        <begin position="10"/>
        <end position="25"/>
    </location>
</feature>
<reference evidence="2 3" key="1">
    <citation type="journal article" date="2019" name="Sci. Rep.">
        <title>Orb-weaving spider Araneus ventricosus genome elucidates the spidroin gene catalogue.</title>
        <authorList>
            <person name="Kono N."/>
            <person name="Nakamura H."/>
            <person name="Ohtoshi R."/>
            <person name="Moran D.A.P."/>
            <person name="Shinohara A."/>
            <person name="Yoshida Y."/>
            <person name="Fujiwara M."/>
            <person name="Mori M."/>
            <person name="Tomita M."/>
            <person name="Arakawa K."/>
        </authorList>
    </citation>
    <scope>NUCLEOTIDE SEQUENCE [LARGE SCALE GENOMIC DNA]</scope>
</reference>
<evidence type="ECO:0000313" key="3">
    <source>
        <dbReference type="Proteomes" id="UP000499080"/>
    </source>
</evidence>
<dbReference type="Proteomes" id="UP000499080">
    <property type="component" value="Unassembled WGS sequence"/>
</dbReference>
<accession>A0A4Y2KR42</accession>
<dbReference type="AlphaFoldDB" id="A0A4Y2KR42"/>
<feature type="region of interest" description="Disordered" evidence="1">
    <location>
        <begin position="1"/>
        <end position="26"/>
    </location>
</feature>
<name>A0A4Y2KR42_ARAVE</name>